<feature type="transmembrane region" description="Helical" evidence="1">
    <location>
        <begin position="21"/>
        <end position="44"/>
    </location>
</feature>
<feature type="transmembrane region" description="Helical" evidence="1">
    <location>
        <begin position="285"/>
        <end position="303"/>
    </location>
</feature>
<dbReference type="InterPro" id="IPR052714">
    <property type="entry name" value="MFS_Exporter"/>
</dbReference>
<feature type="transmembrane region" description="Helical" evidence="1">
    <location>
        <begin position="215"/>
        <end position="235"/>
    </location>
</feature>
<dbReference type="Pfam" id="PF07690">
    <property type="entry name" value="MFS_1"/>
    <property type="match status" value="1"/>
</dbReference>
<feature type="transmembrane region" description="Helical" evidence="1">
    <location>
        <begin position="255"/>
        <end position="273"/>
    </location>
</feature>
<dbReference type="InterPro" id="IPR020846">
    <property type="entry name" value="MFS_dom"/>
</dbReference>
<feature type="transmembrane region" description="Helical" evidence="1">
    <location>
        <begin position="372"/>
        <end position="391"/>
    </location>
</feature>
<feature type="transmembrane region" description="Helical" evidence="1">
    <location>
        <begin position="147"/>
        <end position="168"/>
    </location>
</feature>
<feature type="transmembrane region" description="Helical" evidence="1">
    <location>
        <begin position="56"/>
        <end position="75"/>
    </location>
</feature>
<feature type="transmembrane region" description="Helical" evidence="1">
    <location>
        <begin position="174"/>
        <end position="195"/>
    </location>
</feature>
<name>A0A497ER19_9CREN</name>
<comment type="caution">
    <text evidence="3">The sequence shown here is derived from an EMBL/GenBank/DDBJ whole genome shotgun (WGS) entry which is preliminary data.</text>
</comment>
<dbReference type="GO" id="GO:0022857">
    <property type="term" value="F:transmembrane transporter activity"/>
    <property type="evidence" value="ECO:0007669"/>
    <property type="project" value="InterPro"/>
</dbReference>
<evidence type="ECO:0000259" key="2">
    <source>
        <dbReference type="PROSITE" id="PS50850"/>
    </source>
</evidence>
<dbReference type="CDD" id="cd17489">
    <property type="entry name" value="MFS_YfcJ_like"/>
    <property type="match status" value="1"/>
</dbReference>
<evidence type="ECO:0000313" key="3">
    <source>
        <dbReference type="EMBL" id="RLE49629.1"/>
    </source>
</evidence>
<dbReference type="PROSITE" id="PS50850">
    <property type="entry name" value="MFS"/>
    <property type="match status" value="1"/>
</dbReference>
<keyword evidence="1" id="KW-1133">Transmembrane helix</keyword>
<protein>
    <recommendedName>
        <fullName evidence="2">Major facilitator superfamily (MFS) profile domain-containing protein</fullName>
    </recommendedName>
</protein>
<dbReference type="InterPro" id="IPR011701">
    <property type="entry name" value="MFS"/>
</dbReference>
<accession>A0A497ER19</accession>
<feature type="transmembrane region" description="Helical" evidence="1">
    <location>
        <begin position="87"/>
        <end position="106"/>
    </location>
</feature>
<sequence>MRIWCFVHKGRFFLKGFLKSLELRYILASTFAFFTSFFMIIPIVPKYVEYLGASEFVIGLVVGAFGITSVTSRPFIGEYVDRRGTKLIMFFGALISAFASAIYPWVENVAFLALVRVMHGVGLGAFTTSALTWIAKAAPDERKGEVIGGYGMVIMMAMAIGPSLGGFAYDIFGFKAAFSLAFLIGLFSALLTLCVSEKHIVLRSFGAKGAFREMLASKPVMLSALGIALLTSGYSSLTSFFPIFSERYGLCGFDVGLFFTMYALANIAIRMPAGKATDKFGEKAVATPFSLLAALSLLGISIVREKLFFYVLAASFGLGFGALYVSLLTFALRFSPRDIRGVVSAILTASFDLGLVLGSAALGALAELYGFKAMYAIASTALFSCALLTLIGMGGSKTLVIQVHA</sequence>
<feature type="transmembrane region" description="Helical" evidence="1">
    <location>
        <begin position="342"/>
        <end position="366"/>
    </location>
</feature>
<gene>
    <name evidence="3" type="ORF">DRJ31_04185</name>
</gene>
<dbReference type="AlphaFoldDB" id="A0A497ER19"/>
<feature type="transmembrane region" description="Helical" evidence="1">
    <location>
        <begin position="112"/>
        <end position="135"/>
    </location>
</feature>
<organism evidence="3 4">
    <name type="scientific">Thermoproteota archaeon</name>
    <dbReference type="NCBI Taxonomy" id="2056631"/>
    <lineage>
        <taxon>Archaea</taxon>
        <taxon>Thermoproteota</taxon>
    </lineage>
</organism>
<dbReference type="PANTHER" id="PTHR23531">
    <property type="entry name" value="QUINOLENE RESISTANCE PROTEIN NORA"/>
    <property type="match status" value="1"/>
</dbReference>
<dbReference type="SUPFAM" id="SSF103473">
    <property type="entry name" value="MFS general substrate transporter"/>
    <property type="match status" value="1"/>
</dbReference>
<keyword evidence="1" id="KW-0472">Membrane</keyword>
<evidence type="ECO:0000256" key="1">
    <source>
        <dbReference type="SAM" id="Phobius"/>
    </source>
</evidence>
<reference evidence="3 4" key="1">
    <citation type="submission" date="2018-06" db="EMBL/GenBank/DDBJ databases">
        <title>Extensive metabolic versatility and redundancy in microbially diverse, dynamic hydrothermal sediments.</title>
        <authorList>
            <person name="Dombrowski N."/>
            <person name="Teske A."/>
            <person name="Baker B.J."/>
        </authorList>
    </citation>
    <scope>NUCLEOTIDE SEQUENCE [LARGE SCALE GENOMIC DNA]</scope>
    <source>
        <strain evidence="3">B66_G16</strain>
    </source>
</reference>
<dbReference type="Gene3D" id="1.20.1250.20">
    <property type="entry name" value="MFS general substrate transporter like domains"/>
    <property type="match status" value="1"/>
</dbReference>
<dbReference type="PANTHER" id="PTHR23531:SF1">
    <property type="entry name" value="QUINOLENE RESISTANCE PROTEIN NORA"/>
    <property type="match status" value="1"/>
</dbReference>
<keyword evidence="1" id="KW-0812">Transmembrane</keyword>
<dbReference type="Proteomes" id="UP000278475">
    <property type="component" value="Unassembled WGS sequence"/>
</dbReference>
<feature type="domain" description="Major facilitator superfamily (MFS) profile" evidence="2">
    <location>
        <begin position="22"/>
        <end position="397"/>
    </location>
</feature>
<feature type="transmembrane region" description="Helical" evidence="1">
    <location>
        <begin position="309"/>
        <end position="330"/>
    </location>
</feature>
<evidence type="ECO:0000313" key="4">
    <source>
        <dbReference type="Proteomes" id="UP000278475"/>
    </source>
</evidence>
<proteinExistence type="predicted"/>
<dbReference type="EMBL" id="QMQV01000028">
    <property type="protein sequence ID" value="RLE49629.1"/>
    <property type="molecule type" value="Genomic_DNA"/>
</dbReference>
<dbReference type="InterPro" id="IPR036259">
    <property type="entry name" value="MFS_trans_sf"/>
</dbReference>